<dbReference type="Proteomes" id="UP001057375">
    <property type="component" value="Unassembled WGS sequence"/>
</dbReference>
<protein>
    <submittedName>
        <fullName evidence="2">Uncharacterized protein</fullName>
    </submittedName>
</protein>
<feature type="compositionally biased region" description="Basic and acidic residues" evidence="1">
    <location>
        <begin position="15"/>
        <end position="32"/>
    </location>
</feature>
<evidence type="ECO:0000256" key="1">
    <source>
        <dbReference type="SAM" id="MobiDB-lite"/>
    </source>
</evidence>
<evidence type="ECO:0000313" key="3">
    <source>
        <dbReference type="Proteomes" id="UP001057375"/>
    </source>
</evidence>
<keyword evidence="3" id="KW-1185">Reference proteome</keyword>
<dbReference type="EMBL" id="BQXS01012649">
    <property type="protein sequence ID" value="GKT26352.1"/>
    <property type="molecule type" value="Genomic_DNA"/>
</dbReference>
<feature type="region of interest" description="Disordered" evidence="1">
    <location>
        <begin position="1"/>
        <end position="40"/>
    </location>
</feature>
<name>A0ABQ5K2J7_9EUKA</name>
<gene>
    <name evidence="2" type="ORF">ADUPG1_013332</name>
</gene>
<accession>A0ABQ5K2J7</accession>
<proteinExistence type="predicted"/>
<evidence type="ECO:0000313" key="2">
    <source>
        <dbReference type="EMBL" id="GKT26352.1"/>
    </source>
</evidence>
<organism evidence="2 3">
    <name type="scientific">Aduncisulcus paluster</name>
    <dbReference type="NCBI Taxonomy" id="2918883"/>
    <lineage>
        <taxon>Eukaryota</taxon>
        <taxon>Metamonada</taxon>
        <taxon>Carpediemonas-like organisms</taxon>
        <taxon>Aduncisulcus</taxon>
    </lineage>
</organism>
<reference evidence="2" key="1">
    <citation type="submission" date="2022-03" db="EMBL/GenBank/DDBJ databases">
        <title>Draft genome sequence of Aduncisulcus paluster, a free-living microaerophilic Fornicata.</title>
        <authorList>
            <person name="Yuyama I."/>
            <person name="Kume K."/>
            <person name="Tamura T."/>
            <person name="Inagaki Y."/>
            <person name="Hashimoto T."/>
        </authorList>
    </citation>
    <scope>NUCLEOTIDE SEQUENCE</scope>
    <source>
        <strain evidence="2">NY0171</strain>
    </source>
</reference>
<sequence length="3082" mass="317377">MTKDSKHGVTKKHPERQERHSGSGFQGKERRGGYGGPDWNCSKFTVTSSTTTLESIISSTGSVSIEGTTSITSSASVSGSSVTYSGGIATILEDLVATSGSITLKPLQSVTTSSANLGGESIDIQTSANTDLTGDIDVGIGSFQLISAGTTTLNGDLLSKAPVVIQSQGEVSITGNVDTSYSSYKSFSITSTSGDISFIKNSATDAINTANFTLLANNGNISLSPELTTVGDVNIRAISGNISLNNVSSSDGTNCTIDADNSLSISQNIDMVDFETILKARSLSLSVTSVNVKSLICNGYTGVTISGATAASIDDISITSTSGVVSITNAILRNTLGSISVTGTDITIPSGITAEEGAVTLASSSGDINIGTNIFGTTLNVTSSNGISLPAISTTQRGTTISSTSTAAICSLSDGITVYEDATCTPGNCDIGIECVGGVELAGNINTNHLGSVTLKAGSGDVILSGSAGISSTGLSVIARDDITIAGSNLITLEESDGGSGGTLTLRSNDNGTITIESTMSVENNITVSGGDIELKADLISSTSSVAISSWKFTSTTGSDVEGYGVSITGSGGGVANDFVFGGSVTSSGTSPLNISSKDSIVATGSISCDSCVASVTGNSISVAAIAVNDLQLTSSTSTALDGAVTTNVDATISTTTLEIGTNGSVRSDGITKMTATDTVSIAGDVIGATVTILTNASKDLIVSAAKIQSTADDLTLRGALDVSGNSVLMSDNFSIVVSGLQTVISDSASVTCSNGDLELTTTGVVTLESTTSAKQLVTTAGGDVTLGNTMTFPTSLSVSGNTITLNGTASIAAGECVLTSNIDAGTTLESNASLMCSDMLTISNNHDLTINANAILSSDSQCDLDVADSVISGSILCDTGLFLTALDSIVLNSGGYLYSDANVTLSAISMDPIGGIIEALTSEVDLSGSTGTTIVGTTFTGPSDGATISFDCANDVLWDSILDHSNASVSITGNSITINDGTSDGYFNVHDLQLTSSSGTYINPTYSDQTKTVLKTTGGSLQLISNSLVDINAPIVHGANMIIDCSDLNISDVIQGNALTCEVNSSFVIESTGAIESDSLSYTGVDSTVEVYGVISLASSVSLVAKEIYVNDVSGGDGYIMGRGVELVAPIITLYDRDTEGAYVVRSIDSSNQIRLVASSKLTINGDVYSDGDVMLDFGELESSGGSVEGDTVTYKGDFDMVLDSSVDADESLSIATTGSITVNTDFHAEKNLTLEGSNVYINGDLESDESITITADTLTLAEGKSIKAVMNVTINVDQSGDLCLTGSIEANDTFSLNAPNANVFIQNEITVSDNDDDDLSNAATIVASSIYVNDRTIKYLDGDNQYGYVSAPRINFTASDSGVISEHDLTGTEVLDASKSVTLTYGDLTIEAPISASSFTSTSQKLHIAEDSPLFAQDVSITVSGTENTNVSSSITASIGSFVFVGNHTQLNLLTYSSTSNGSITAASSVSITAASFVQNSGSTTSSRGNVMLSGSSISITTLSGGISFYPFEQVDDPSEMNCLKTVTSGIDISGSSSVYIESAGFESATTLSLVTPSLNIVQDTDTGISAYGNINFSVSGSSITLGTDIIARGSTFLIDSPAAAITTHGNLSNTSGSLTIVCSSFDFHLDASEPSKSISTHGDFTIEATGDITFLETVNDDAELVMINCGAAVTFDADSVVVEGEIYSAEIVTVNANSLLKFLNDVTTEQSVSIDVASFSMEGSTLKATDNSVISANIAVTMVSSSLRFTGDLELVSGAFTMDSGSSLSCSELVIETQGLSTLNGTVNVAENAVLTTSATFGLAFEVMKQLTVDGDVQTISGTLTVGGAAEFSCQRFIVDGVAGILDVTGDLVVTSNSVTMSNDCSVNALHVKYDVEAAVDIEGIFDDNNKTITTIEINSVTLTINKAMNLEYTDIIIDSTNVIIYEPITVKNFTTTTVGDFDIDLESGNGLPETVAISAEDITFNVTTRKVNINNSMVASANLEMYSNTLSVANDVSITASGSLTFYTGVECAINGFISSDSELIIQQYDSGSPTSISLSKDASLRCPSCNLTIDVSALNAYGTIETSAILDITTSLQCNIFTGCDMSGVSSQIKISGEDSLGNVGGFISVQAPINNSQLSSIYITKSSNVRFTSIIEATTITIDDSATFQSDTYLHSDELVVSVSGNATISGDFQSSSGISIDCATLNMGSSLTNIETGILTIEADTCIIDNPIVAGTSCTMDIQGQGIVSGTISSTGDLSVQASQFESLSINGSSKITLVTSNALTVYGYIMGNGDVKILGDSSDMSYVSSGTFTINGEVSSASGSLSIVGLSLTVNSPCSVVKSDSSTVSMLLGSSITMCGDVTGANITLEAATISMDSSNVVDGTVISSTGTLSLKADNSAINHDIFCTGDFTLSGGVMYFNGSVESRGSISTHNGLELEQITFYDTLFAQNNLIMDITKNMTLKKKTWCGGGGQMIINDGMTSADHSLVVVIQGPLRNFASQITCKSFSLNTATTYGAFMDILSLDINSTSNNIDIYPYDHALCLSNGGTEEDECASSSTADLTMKVTGNVQLVSDTASISFHGGAKLKNSNTNSVTMRADSAGIVIDGEFDVGSIVMSYKNFTLETGRTLLTNTSQSYSSSATTGLSQLYGNLTSEGDSITLDIDGNLFVGGKLESEANNPNGIFLTAEYIELNPDTSHNTAQLIGPAIYFTATDVITNEFANDSSGNEMIQALISFGMTLTGDLTMNESGSVVVGTGDVTWSVVGDVLLKNDISIGVYTAAATISDFYNIQLTANSNIYSERAIELVSSCDSTSSFKGSLEAASITITAYDMILYVNGALSLTENGAVSEIDVRHLVVNENGSNGFIRAHEVILGDGSSIMDVTINAADSSTNSGNVIESYGGGLAIDCGTNGELNIGSESGYAALISVETFIDVSCNDIYIKDTADVTTYQDEISLLAVGEIILNGDVHSDDNLTAQAGSDLEISGVFETNEVVTIIGNPVVLSLDVQACQIIIESASTLNIVNNISILEDNSVCTGLTDSVSITAGKLVAKTGTITGGSVTITGDPNYVGQHTAEIGTTITADSRNILI</sequence>
<feature type="non-terminal residue" evidence="2">
    <location>
        <position position="3082"/>
    </location>
</feature>
<comment type="caution">
    <text evidence="2">The sequence shown here is derived from an EMBL/GenBank/DDBJ whole genome shotgun (WGS) entry which is preliminary data.</text>
</comment>